<keyword evidence="3" id="KW-1185">Reference proteome</keyword>
<evidence type="ECO:0008006" key="4">
    <source>
        <dbReference type="Google" id="ProtNLM"/>
    </source>
</evidence>
<organism evidence="2 3">
    <name type="scientific">Tritrichomonas musculus</name>
    <dbReference type="NCBI Taxonomy" id="1915356"/>
    <lineage>
        <taxon>Eukaryota</taxon>
        <taxon>Metamonada</taxon>
        <taxon>Parabasalia</taxon>
        <taxon>Tritrichomonadida</taxon>
        <taxon>Tritrichomonadidae</taxon>
        <taxon>Tritrichomonas</taxon>
    </lineage>
</organism>
<feature type="region of interest" description="Disordered" evidence="1">
    <location>
        <begin position="2609"/>
        <end position="2632"/>
    </location>
</feature>
<dbReference type="EMBL" id="JAPFFF010000003">
    <property type="protein sequence ID" value="KAK8895625.1"/>
    <property type="molecule type" value="Genomic_DNA"/>
</dbReference>
<evidence type="ECO:0000256" key="1">
    <source>
        <dbReference type="SAM" id="MobiDB-lite"/>
    </source>
</evidence>
<feature type="compositionally biased region" description="Low complexity" evidence="1">
    <location>
        <begin position="2617"/>
        <end position="2632"/>
    </location>
</feature>
<comment type="caution">
    <text evidence="2">The sequence shown here is derived from an EMBL/GenBank/DDBJ whole genome shotgun (WGS) entry which is preliminary data.</text>
</comment>
<evidence type="ECO:0000313" key="3">
    <source>
        <dbReference type="Proteomes" id="UP001470230"/>
    </source>
</evidence>
<accession>A0ABR2L039</accession>
<reference evidence="2 3" key="1">
    <citation type="submission" date="2024-04" db="EMBL/GenBank/DDBJ databases">
        <title>Tritrichomonas musculus Genome.</title>
        <authorList>
            <person name="Alves-Ferreira E."/>
            <person name="Grigg M."/>
            <person name="Lorenzi H."/>
            <person name="Galac M."/>
        </authorList>
    </citation>
    <scope>NUCLEOTIDE SEQUENCE [LARGE SCALE GENOMIC DNA]</scope>
    <source>
        <strain evidence="2 3">EAF2021</strain>
    </source>
</reference>
<protein>
    <recommendedName>
        <fullName evidence="4">Non-specific serine/threonine protein kinase</fullName>
    </recommendedName>
</protein>
<gene>
    <name evidence="2" type="ORF">M9Y10_024095</name>
</gene>
<sequence>MEEFQQLIEKKGGAPLAEFIKAIRDEHIRLGLLPINEKSAKLINIMQFVNNLPPSEINNRLKYYFYVLSIILFPIKGSSPIPKIEIQDDRIICTFITYSLRNQIKLPLESFSLVFRRSLTLFSFTTPFYQIKPIFYFQRVPEILKEASDVKEIREYIQKFFEVCISFDDLSNINHSTILFFDSMIQSIIQYIYKYKQVQFITQCNVFFTHIFTLQSVSPSIIVFHFLHLWYAFNRFCTQGEFKVHYEPQIHLISDIFKRVSTSQKHELYRFFHWNLFVAILMQFEDQKLQFNSLCLVLTFYKTIPRIDSMRIMVDPSREFLSQLLEQYDNKSRFSFFTVVSFFDSCFKDFLKLISNSCLIVINSSSEKLSEKITKPIKISFSEQLKYIPENHNNRKSKCPLLDDSLFSIVNEKIVNQSDFSQEFESLIAKCDLLKTRITTARYFLFPCFVKLSEDEENLPYVIQMIKTLMQMIFSICRALFFIYHINMMPNKNPDLTNIIQQIIAIFNKIPNNLIPYVSMAISKEIFKGVVKSSLTANVIDVIQSFPEILFTTLVKDMIQIILTNQKMIFSRDYESTFSICRFIIFTARTFSVGAQYSVNKDLLSIFKKTILQTIFNNIRKISNQVVVFKMLQVFIKHFQLDSTHFIAKPSQFEDVLPNAKRDFLFPFLSLLPSNIESLKLNLINPILEFALKSGDKDSIEIASKLCMTIYSVNSKNRILADSHYLSLYQAWRNADLPKEHRDKMIETIPFYANAFTQQDEEKINGTITFSKVYECISKSMSMTTDSVYNAFTVFKNSILSPDLRREETIPLLNIYISCISMRCMREKIESFTPIMLKYHTDLFINDVSNVFFLCLLEVTNGSISYLSNEIHDLSVTFIKTVIQKDAMCPMLEKTVSQLLYVFPQKERVYSILSGLSLFVKYCPSLVTVELIRTFLIASNEVYLFDVYFNKSLYQLLHNYISVASQETKEELGEVIFTLFSSMPISYRLVIVQIIQELNCKPPEYEIYQNSQFKTLELQKITASLLFDREITPNLIDFIKKIISDKNEPISLIEKLSRRMSLIYGSVVNEHNFSLFINDQSFAFKLVNFISNSIASGFKTLRKIAKKCFSILIQRIDKEKKISFINDQFDNPLESKVFSFYGDRVEKISYFKRLMTIKPSSINSNLVLNFIDAIGSYLKMNDDDKNRFIPNLKVFFSFLGSKQLIQIPGIKEAISTIAIHHTNYFMYFIENYQKLIELPRMPYFTLAGKPSFNFLINFPGKTVKAMLQSPHSHLLYYLYMDLIDFEDSKPFHDHFIRLCKMKDDDPFLYPLFFFDIINKMSKIKSCVENGEFLDLIDFIIEQFYLRFYNVTNNIYFILFKMISTLSNTFKYVEDINRFIHLLRSFELPLFYNTHSYTQIIKRCIKRSSSKFKLDLITYLISNKGIVSQSIFDNALQHTIKELKDIPDKLVDDTWAFLIDTNYIYSMVRLVQYKSPSDEIIEKIVIIIKKTLFESNTENLIHSLKMMVQLIKLKKLPADVYWTYIKQCFLVFKFMDPPFAKHTFQLLKLMNENFPDVPDDIVEVFMLLVQSKSSLIREIQRIIEILFCAKPLCNISPFSPVILVSSFLEAEIPNKKAMPSKASFDCLLSIGIKSLLAIETPKEISEKFLLTSYRYIELMINGLPYNSFFDNISSYSIDHDLPNPPESLIAEISDETIKFQLPSFVIFCIYAKNQPEQAMKRSKLVENSLFFIQESSSFIHYGLLQRYIALLCTKEQYVQSVFNTYLVMLKNASLKNKQKIFQIIFSMMKTKVMKEHYEQMWDFLIDKEEKDAYLYLSEEEQVRYTRYILSKCHDKEMFIIQTANTFINNDHVSKRAKSLLISNIASYVNYSNADLIFDCVENIERFGKLALRDYSTEIADILIEAARCSSNLYRLKYLRKLGLIVPNDIDSKLHFVFNSLPLQSWRNETIIYVLSVFATDLKKWLPIFSFGNALQSIASEFVVSFLQPLLNQKTIKLFSDFFSNILAIDDKSHFDKIINGITYCFYNTSFPIHPKVMAKAAVEIGHPEYLTDYLDSAAVFSDHLKFFLPNYLNDYIYGKFNSDCSLIERAAMAASLLNKYRNASSIYSQIDLTDAHSIVSSFWKANDIDNLFMPSNVNKNYDLSFLIQQIGMTTLSFDSSKLPNIESLLNKTNEQLISIYKPGMSFFKQEIFVLIEAAIQIEKYFIEKKFVTKPNVQKVSLESFSFVQSLNPALISMLSNFRGQIKTVLGFSRDHLPEIQFDPENPPVLLVPSTLVKKFKKISGMTNRGLSTVNVDQINDFLNSMELNNPPSNKNLVQMSSIFFEIFLISPSDDLFKAAYYSYSQLIQKNNLSVPLFIRQQAGARLLFLLENAKTKDNFKVITANSSIFERKDLDIWRLWLTQLVILSKKKEIECLISPLFLEMGYRTLLYARRMNLKEIENYLTMKIPTSLLPLDKLGAALDIAFDGKPFDNNADRITSLINRSLPFVFPLYKSQMSIYQMSGQPRYLSDNLILLTLSTTLNCYTPILIQKTSGSNSDRVSLVTKTLSNTMYMMNLVIRYSYSTKIRNLELCVPFVFEIGDKYLMTVMNGQFIYLKDIYEKALNDLKKKNDSNPPLNNNTISNNNNTASNTNNTWNNDIKNFYYMSNFWSNNSNSYDIMSIDNSGDNFWNNNESNSNYANNTSNNIGNDVDDDDSLINLFNADFSFPSDVLLKYISEKCTKSEFVVNCHSLLRSYTSQAAVRYIFSSGYLSLKKMVMYLNPGLTPTLQIDYENNILVENTEESSIRYSPNIYKLFGERVGVSMLQIGMAAVASSFIENLETIRSYLEVLIWDRLFNSFDEINLSDIKNSFNLLIQERNKFEEKIISLAPPSGMASSPSDFTDWISNLDDLIEKAMNINIQPASAIPWF</sequence>
<dbReference type="Proteomes" id="UP001470230">
    <property type="component" value="Unassembled WGS sequence"/>
</dbReference>
<proteinExistence type="predicted"/>
<name>A0ABR2L039_9EUKA</name>
<evidence type="ECO:0000313" key="2">
    <source>
        <dbReference type="EMBL" id="KAK8895625.1"/>
    </source>
</evidence>